<reference evidence="3" key="1">
    <citation type="submission" date="2021-04" db="EMBL/GenBank/DDBJ databases">
        <title>Genome based classification of Actinospica acidithermotolerans sp. nov., an actinobacterium isolated from an Indonesian hot spring.</title>
        <authorList>
            <person name="Kusuma A.B."/>
            <person name="Putra K.E."/>
            <person name="Nafisah S."/>
            <person name="Loh J."/>
            <person name="Nouioui I."/>
            <person name="Goodfellow M."/>
        </authorList>
    </citation>
    <scope>NUCLEOTIDE SEQUENCE</scope>
    <source>
        <strain evidence="3">MGRD01-02</strain>
    </source>
</reference>
<feature type="binding site" evidence="1">
    <location>
        <position position="59"/>
    </location>
    <ligand>
        <name>Zn(2+)</name>
        <dbReference type="ChEBI" id="CHEBI:29105"/>
    </ligand>
</feature>
<sequence length="197" mass="20668">MSERALRGTRLGATSYETDSGIDLAPRQDVEYACPSGHRFRMPFSVEADVPAVWECRVCGAQALRVGGVAEEEKAGKPARTHWDMLLERRSIPELEEVLAERLEVLRHGGIGGHHGARARHTPPVNLATGAPEPENAAPATGAPKAAASTATKKAPAKKSTAGSAPTRKTAASKPAPATKTTGKPAKKPAAKRSTAK</sequence>
<dbReference type="HAMAP" id="MF_01483">
    <property type="entry name" value="RbpA"/>
    <property type="match status" value="1"/>
</dbReference>
<dbReference type="EMBL" id="JAGSOH010000114">
    <property type="protein sequence ID" value="MBR7830099.1"/>
    <property type="molecule type" value="Genomic_DNA"/>
</dbReference>
<dbReference type="InterPro" id="IPR038638">
    <property type="entry name" value="RbpA_sf"/>
</dbReference>
<protein>
    <recommendedName>
        <fullName evidence="1">RNA polymerase-binding protein RbpA</fullName>
    </recommendedName>
</protein>
<keyword evidence="4" id="KW-1185">Reference proteome</keyword>
<comment type="function">
    <text evidence="1">Binds to RNA polymerase (RNAP), stimulating transcription from principal, but not alternative sigma factor promoters.</text>
</comment>
<dbReference type="GO" id="GO:0008270">
    <property type="term" value="F:zinc ion binding"/>
    <property type="evidence" value="ECO:0007669"/>
    <property type="project" value="UniProtKB-UniRule"/>
</dbReference>
<feature type="region of interest" description="Disordered" evidence="2">
    <location>
        <begin position="110"/>
        <end position="197"/>
    </location>
</feature>
<evidence type="ECO:0000313" key="3">
    <source>
        <dbReference type="EMBL" id="MBR7830099.1"/>
    </source>
</evidence>
<evidence type="ECO:0000313" key="4">
    <source>
        <dbReference type="Proteomes" id="UP000676325"/>
    </source>
</evidence>
<keyword evidence="1" id="KW-0862">Zinc</keyword>
<name>A0A941IK27_9ACTN</name>
<gene>
    <name evidence="1" type="primary">rbpA</name>
    <name evidence="3" type="ORF">KDK95_27600</name>
</gene>
<feature type="binding site" evidence="1">
    <location>
        <position position="34"/>
    </location>
    <ligand>
        <name>Zn(2+)</name>
        <dbReference type="ChEBI" id="CHEBI:29105"/>
    </ligand>
</feature>
<feature type="compositionally biased region" description="Basic residues" evidence="2">
    <location>
        <begin position="185"/>
        <end position="197"/>
    </location>
</feature>
<keyword evidence="1" id="KW-0805">Transcription regulation</keyword>
<dbReference type="GO" id="GO:0045893">
    <property type="term" value="P:positive regulation of DNA-templated transcription"/>
    <property type="evidence" value="ECO:0007669"/>
    <property type="project" value="UniProtKB-UniRule"/>
</dbReference>
<proteinExistence type="inferred from homology"/>
<evidence type="ECO:0000256" key="1">
    <source>
        <dbReference type="HAMAP-Rule" id="MF_01483"/>
    </source>
</evidence>
<comment type="cofactor">
    <cofactor evidence="1">
        <name>Zn(2+)</name>
        <dbReference type="ChEBI" id="CHEBI:29105"/>
    </cofactor>
    <text evidence="1">Bind 1 Zn(2+) per subunit.</text>
</comment>
<evidence type="ECO:0000256" key="2">
    <source>
        <dbReference type="SAM" id="MobiDB-lite"/>
    </source>
</evidence>
<comment type="similarity">
    <text evidence="1">Belongs to the RNA polymerase-binding protein RbpA family.</text>
</comment>
<comment type="caution">
    <text evidence="3">The sequence shown here is derived from an EMBL/GenBank/DDBJ whole genome shotgun (WGS) entry which is preliminary data.</text>
</comment>
<feature type="compositionally biased region" description="Low complexity" evidence="2">
    <location>
        <begin position="137"/>
        <end position="184"/>
    </location>
</feature>
<dbReference type="GO" id="GO:0001000">
    <property type="term" value="F:bacterial-type RNA polymerase core enzyme binding"/>
    <property type="evidence" value="ECO:0007669"/>
    <property type="project" value="UniProtKB-UniRule"/>
</dbReference>
<dbReference type="AlphaFoldDB" id="A0A941IK27"/>
<dbReference type="Gene3D" id="2.20.28.270">
    <property type="entry name" value="RNA polymerase-binding protein A"/>
    <property type="match status" value="1"/>
</dbReference>
<organism evidence="3 4">
    <name type="scientific">Actinospica acidithermotolerans</name>
    <dbReference type="NCBI Taxonomy" id="2828514"/>
    <lineage>
        <taxon>Bacteria</taxon>
        <taxon>Bacillati</taxon>
        <taxon>Actinomycetota</taxon>
        <taxon>Actinomycetes</taxon>
        <taxon>Catenulisporales</taxon>
        <taxon>Actinospicaceae</taxon>
        <taxon>Actinospica</taxon>
    </lineage>
</organism>
<dbReference type="InterPro" id="IPR025182">
    <property type="entry name" value="RNApol-bd_RbpA"/>
</dbReference>
<dbReference type="Proteomes" id="UP000676325">
    <property type="component" value="Unassembled WGS sequence"/>
</dbReference>
<feature type="binding site" evidence="1">
    <location>
        <position position="38"/>
    </location>
    <ligand>
        <name>Zn(2+)</name>
        <dbReference type="ChEBI" id="CHEBI:29105"/>
    </ligand>
</feature>
<dbReference type="Pfam" id="PF13397">
    <property type="entry name" value="RbpA"/>
    <property type="match status" value="1"/>
</dbReference>
<keyword evidence="1" id="KW-0804">Transcription</keyword>
<keyword evidence="1" id="KW-0479">Metal-binding</keyword>
<comment type="subunit">
    <text evidence="1">Forms a complex with the RNAP catalytic core and with free principal sigma factors.</text>
</comment>
<accession>A0A941IK27</accession>
<feature type="binding site" evidence="1">
    <location>
        <position position="56"/>
    </location>
    <ligand>
        <name>Zn(2+)</name>
        <dbReference type="ChEBI" id="CHEBI:29105"/>
    </ligand>
</feature>